<feature type="binding site" evidence="7">
    <location>
        <position position="100"/>
    </location>
    <ligand>
        <name>[2Fe-2S] cluster</name>
        <dbReference type="ChEBI" id="CHEBI:190135"/>
    </ligand>
</feature>
<feature type="binding site" evidence="7">
    <location>
        <position position="136"/>
    </location>
    <ligand>
        <name>[2Fe-2S] cluster</name>
        <dbReference type="ChEBI" id="CHEBI:190135"/>
    </ligand>
</feature>
<evidence type="ECO:0000256" key="4">
    <source>
        <dbReference type="ARBA" id="ARBA00023004"/>
    </source>
</evidence>
<comment type="cofactor">
    <cofactor evidence="7">
        <name>[2Fe-2S] cluster</name>
        <dbReference type="ChEBI" id="CHEBI:190135"/>
    </cofactor>
    <text evidence="7">Binds 1 [2Fe-2S] cluster.</text>
</comment>
<keyword evidence="5 7" id="KW-0411">Iron-sulfur</keyword>
<dbReference type="AlphaFoldDB" id="A0A366IC31"/>
<dbReference type="InterPro" id="IPR028431">
    <property type="entry name" value="NADP_DH_HndA-like"/>
</dbReference>
<dbReference type="Gene3D" id="1.10.10.1590">
    <property type="entry name" value="NADH-quinone oxidoreductase subunit E"/>
    <property type="match status" value="1"/>
</dbReference>
<keyword evidence="4 7" id="KW-0408">Iron</keyword>
<feature type="binding site" evidence="7">
    <location>
        <position position="140"/>
    </location>
    <ligand>
        <name>[2Fe-2S] cluster</name>
        <dbReference type="ChEBI" id="CHEBI:190135"/>
    </ligand>
</feature>
<dbReference type="SUPFAM" id="SSF52833">
    <property type="entry name" value="Thioredoxin-like"/>
    <property type="match status" value="1"/>
</dbReference>
<accession>A0A366IC31</accession>
<evidence type="ECO:0000256" key="7">
    <source>
        <dbReference type="PIRSR" id="PIRSR000216-1"/>
    </source>
</evidence>
<evidence type="ECO:0000313" key="8">
    <source>
        <dbReference type="EMBL" id="RBP67354.1"/>
    </source>
</evidence>
<comment type="cofactor">
    <cofactor evidence="6">
        <name>[2Fe-2S] cluster</name>
        <dbReference type="ChEBI" id="CHEBI:190135"/>
    </cofactor>
</comment>
<dbReference type="InterPro" id="IPR036249">
    <property type="entry name" value="Thioredoxin-like_sf"/>
</dbReference>
<gene>
    <name evidence="8" type="ORF">DES36_10453</name>
</gene>
<dbReference type="RefSeq" id="WP_113919918.1">
    <property type="nucleotide sequence ID" value="NZ_QNRX01000004.1"/>
</dbReference>
<evidence type="ECO:0000256" key="3">
    <source>
        <dbReference type="ARBA" id="ARBA00022723"/>
    </source>
</evidence>
<dbReference type="OrthoDB" id="9807941at2"/>
<protein>
    <submittedName>
        <fullName evidence="8">NADH-quinone oxidoreductase subunit E</fullName>
    </submittedName>
</protein>
<organism evidence="8 9">
    <name type="scientific">Alkalibaculum bacchi</name>
    <dbReference type="NCBI Taxonomy" id="645887"/>
    <lineage>
        <taxon>Bacteria</taxon>
        <taxon>Bacillati</taxon>
        <taxon>Bacillota</taxon>
        <taxon>Clostridia</taxon>
        <taxon>Eubacteriales</taxon>
        <taxon>Eubacteriaceae</taxon>
        <taxon>Alkalibaculum</taxon>
    </lineage>
</organism>
<dbReference type="InterPro" id="IPR041921">
    <property type="entry name" value="NuoE_N"/>
</dbReference>
<sequence>MECCGGNKSVLKVQFKDENIDLSALNATLAKYGSTKGSLITILQKAQDIYGYLPESVLDYVATEIGEKPAKVYGVATFYTQFRLKPVGEYLIMLCKGTACHVNGANGIEEAINEELGIHDGETTEDNMFTLNNVACLGCCSLSPVMMINGETYGKLTPKKTKEIIQKLKTDHLEEKEA</sequence>
<dbReference type="InterPro" id="IPR002023">
    <property type="entry name" value="NuoE-like"/>
</dbReference>
<evidence type="ECO:0000256" key="5">
    <source>
        <dbReference type="ARBA" id="ARBA00023014"/>
    </source>
</evidence>
<dbReference type="GO" id="GO:0016491">
    <property type="term" value="F:oxidoreductase activity"/>
    <property type="evidence" value="ECO:0007669"/>
    <property type="project" value="InterPro"/>
</dbReference>
<name>A0A366IC31_9FIRM</name>
<reference evidence="8 9" key="1">
    <citation type="submission" date="2018-06" db="EMBL/GenBank/DDBJ databases">
        <title>Genomic Encyclopedia of Type Strains, Phase IV (KMG-IV): sequencing the most valuable type-strain genomes for metagenomic binning, comparative biology and taxonomic classification.</title>
        <authorList>
            <person name="Goeker M."/>
        </authorList>
    </citation>
    <scope>NUCLEOTIDE SEQUENCE [LARGE SCALE GENOMIC DNA]</scope>
    <source>
        <strain evidence="8 9">DSM 22112</strain>
    </source>
</reference>
<dbReference type="GO" id="GO:0051537">
    <property type="term" value="F:2 iron, 2 sulfur cluster binding"/>
    <property type="evidence" value="ECO:0007669"/>
    <property type="project" value="UniProtKB-KW"/>
</dbReference>
<dbReference type="GO" id="GO:0046872">
    <property type="term" value="F:metal ion binding"/>
    <property type="evidence" value="ECO:0007669"/>
    <property type="project" value="UniProtKB-KW"/>
</dbReference>
<keyword evidence="2 7" id="KW-0001">2Fe-2S</keyword>
<dbReference type="NCBIfam" id="NF005722">
    <property type="entry name" value="PRK07539.1-2"/>
    <property type="match status" value="1"/>
</dbReference>
<dbReference type="FunFam" id="3.40.30.10:FF:000015">
    <property type="entry name" value="NADH-quinone oxidoreductase subunit E"/>
    <property type="match status" value="1"/>
</dbReference>
<dbReference type="CDD" id="cd03064">
    <property type="entry name" value="TRX_Fd_NuoE"/>
    <property type="match status" value="1"/>
</dbReference>
<comment type="caution">
    <text evidence="8">The sequence shown here is derived from an EMBL/GenBank/DDBJ whole genome shotgun (WGS) entry which is preliminary data.</text>
</comment>
<proteinExistence type="inferred from homology"/>
<evidence type="ECO:0000256" key="6">
    <source>
        <dbReference type="ARBA" id="ARBA00034078"/>
    </source>
</evidence>
<dbReference type="FunFam" id="1.10.10.1590:FF:000001">
    <property type="entry name" value="NADH-quinone oxidoreductase subunit E"/>
    <property type="match status" value="1"/>
</dbReference>
<keyword evidence="9" id="KW-1185">Reference proteome</keyword>
<dbReference type="Gene3D" id="3.40.30.10">
    <property type="entry name" value="Glutaredoxin"/>
    <property type="match status" value="1"/>
</dbReference>
<dbReference type="PIRSF" id="PIRSF000216">
    <property type="entry name" value="NADH_DH_24kDa"/>
    <property type="match status" value="1"/>
</dbReference>
<dbReference type="Pfam" id="PF01257">
    <property type="entry name" value="2Fe-2S_thioredx"/>
    <property type="match status" value="1"/>
</dbReference>
<dbReference type="EMBL" id="QNRX01000004">
    <property type="protein sequence ID" value="RBP67354.1"/>
    <property type="molecule type" value="Genomic_DNA"/>
</dbReference>
<dbReference type="PANTHER" id="PTHR43342:SF1">
    <property type="entry name" value="BIFURCATING [FEFE] HYDROGENASE GAMMA SUBUNIT"/>
    <property type="match status" value="1"/>
</dbReference>
<comment type="similarity">
    <text evidence="1">Belongs to the complex I 24 kDa subunit family.</text>
</comment>
<dbReference type="InterPro" id="IPR042128">
    <property type="entry name" value="NuoE_dom"/>
</dbReference>
<evidence type="ECO:0000256" key="2">
    <source>
        <dbReference type="ARBA" id="ARBA00022714"/>
    </source>
</evidence>
<dbReference type="PANTHER" id="PTHR43342">
    <property type="entry name" value="NADH-QUINONE OXIDOREDUCTASE, E SUBUNIT"/>
    <property type="match status" value="1"/>
</dbReference>
<evidence type="ECO:0000313" key="9">
    <source>
        <dbReference type="Proteomes" id="UP000253490"/>
    </source>
</evidence>
<evidence type="ECO:0000256" key="1">
    <source>
        <dbReference type="ARBA" id="ARBA00010643"/>
    </source>
</evidence>
<dbReference type="Proteomes" id="UP000253490">
    <property type="component" value="Unassembled WGS sequence"/>
</dbReference>
<feature type="binding site" evidence="7">
    <location>
        <position position="95"/>
    </location>
    <ligand>
        <name>[2Fe-2S] cluster</name>
        <dbReference type="ChEBI" id="CHEBI:190135"/>
    </ligand>
</feature>
<keyword evidence="3 7" id="KW-0479">Metal-binding</keyword>